<comment type="caution">
    <text evidence="2">The sequence shown here is derived from an EMBL/GenBank/DDBJ whole genome shotgun (WGS) entry which is preliminary data.</text>
</comment>
<evidence type="ECO:0000313" key="3">
    <source>
        <dbReference type="Proteomes" id="UP000011560"/>
    </source>
</evidence>
<accession>M0BC79</accession>
<sequence>MWHHCWAMVDEIAHEHGLTLVEAIEQREPLEDPQYRKLGNGPETDTSVPSSGVPMNDRQLKQQRKRRVIRFEVGKRLLELRGGDVEAMADAIATRTFDGRVVALRKQGREAIVEGVFAPIEKEYKLTRETIKRSGRFDFHEAIWHGTDPLEWIEEHRDELDWVRHDLRRELSGED</sequence>
<organism evidence="2 3">
    <name type="scientific">Halovivax asiaticus JCM 14624</name>
    <dbReference type="NCBI Taxonomy" id="1227490"/>
    <lineage>
        <taxon>Archaea</taxon>
        <taxon>Methanobacteriati</taxon>
        <taxon>Methanobacteriota</taxon>
        <taxon>Stenosarchaea group</taxon>
        <taxon>Halobacteria</taxon>
        <taxon>Halobacteriales</taxon>
        <taxon>Natrialbaceae</taxon>
        <taxon>Halovivax</taxon>
    </lineage>
</organism>
<dbReference type="EMBL" id="AOIQ01000021">
    <property type="protein sequence ID" value="ELZ08496.1"/>
    <property type="molecule type" value="Genomic_DNA"/>
</dbReference>
<protein>
    <submittedName>
        <fullName evidence="2">Uncharacterized protein</fullName>
    </submittedName>
</protein>
<keyword evidence="3" id="KW-1185">Reference proteome</keyword>
<dbReference type="STRING" id="1227490.C479_14193"/>
<feature type="region of interest" description="Disordered" evidence="1">
    <location>
        <begin position="32"/>
        <end position="59"/>
    </location>
</feature>
<proteinExistence type="predicted"/>
<reference evidence="2 3" key="1">
    <citation type="journal article" date="2014" name="PLoS Genet.">
        <title>Phylogenetically driven sequencing of extremely halophilic archaea reveals strategies for static and dynamic osmo-response.</title>
        <authorList>
            <person name="Becker E.A."/>
            <person name="Seitzer P.M."/>
            <person name="Tritt A."/>
            <person name="Larsen D."/>
            <person name="Krusor M."/>
            <person name="Yao A.I."/>
            <person name="Wu D."/>
            <person name="Madern D."/>
            <person name="Eisen J.A."/>
            <person name="Darling A.E."/>
            <person name="Facciotti M.T."/>
        </authorList>
    </citation>
    <scope>NUCLEOTIDE SEQUENCE [LARGE SCALE GENOMIC DNA]</scope>
    <source>
        <strain evidence="2 3">JCM 14624</strain>
    </source>
</reference>
<name>M0BC79_9EURY</name>
<dbReference type="AlphaFoldDB" id="M0BC79"/>
<evidence type="ECO:0000256" key="1">
    <source>
        <dbReference type="SAM" id="MobiDB-lite"/>
    </source>
</evidence>
<evidence type="ECO:0000313" key="2">
    <source>
        <dbReference type="EMBL" id="ELZ08496.1"/>
    </source>
</evidence>
<gene>
    <name evidence="2" type="ORF">C479_14193</name>
</gene>
<dbReference type="Proteomes" id="UP000011560">
    <property type="component" value="Unassembled WGS sequence"/>
</dbReference>